<keyword evidence="1" id="KW-0812">Transmembrane</keyword>
<organism evidence="2 3">
    <name type="scientific">Paenirhodobacter populi</name>
    <dbReference type="NCBI Taxonomy" id="2306993"/>
    <lineage>
        <taxon>Bacteria</taxon>
        <taxon>Pseudomonadati</taxon>
        <taxon>Pseudomonadota</taxon>
        <taxon>Alphaproteobacteria</taxon>
        <taxon>Rhodobacterales</taxon>
        <taxon>Rhodobacter group</taxon>
        <taxon>Paenirhodobacter</taxon>
    </lineage>
</organism>
<accession>A0A443IUP8</accession>
<comment type="caution">
    <text evidence="2">The sequence shown here is derived from an EMBL/GenBank/DDBJ whole genome shotgun (WGS) entry which is preliminary data.</text>
</comment>
<evidence type="ECO:0000313" key="2">
    <source>
        <dbReference type="EMBL" id="RWR11801.1"/>
    </source>
</evidence>
<reference evidence="2 3" key="2">
    <citation type="submission" date="2019-01" db="EMBL/GenBank/DDBJ databases">
        <authorList>
            <person name="Li Y."/>
        </authorList>
    </citation>
    <scope>NUCLEOTIDE SEQUENCE [LARGE SCALE GENOMIC DNA]</scope>
    <source>
        <strain evidence="2 3">2D-5</strain>
    </source>
</reference>
<gene>
    <name evidence="2" type="ORF">D2T33_11250</name>
</gene>
<dbReference type="Proteomes" id="UP000285710">
    <property type="component" value="Unassembled WGS sequence"/>
</dbReference>
<protein>
    <submittedName>
        <fullName evidence="2">DUF3422 domain-containing protein</fullName>
    </submittedName>
</protein>
<dbReference type="AlphaFoldDB" id="A0A443IUP8"/>
<dbReference type="Pfam" id="PF11902">
    <property type="entry name" value="DUF3422"/>
    <property type="match status" value="1"/>
</dbReference>
<feature type="transmembrane region" description="Helical" evidence="1">
    <location>
        <begin position="402"/>
        <end position="419"/>
    </location>
</feature>
<name>A0A443IUP8_9RHOB</name>
<evidence type="ECO:0000256" key="1">
    <source>
        <dbReference type="SAM" id="Phobius"/>
    </source>
</evidence>
<dbReference type="InterPro" id="IPR021830">
    <property type="entry name" value="DUF3422"/>
</dbReference>
<keyword evidence="3" id="KW-1185">Reference proteome</keyword>
<sequence>MPQIEDHPLRYALVNELHARPFPSFDAPAHVVYLAVKDTVDAANRDRRKDHAHLCDLLARNGAALPAVDATHYAGVLGRYTLTWESHTEFVTYFAQSPMMAERAFDPAETEVFPADWLGAAPGRRIAAVHIRIDTLPEDPDDILPLIDGWFVPESLVCAWVLDENVVVATDFRIDPNGQMRFAVFARPGTGPARIGRVVQRLCEMETYRAMSMLGLGLARELTARLNALDPELSALVRGMGDDGHSAEETLQRLLAVAADLEGLAVGVSFRFGATHAYAAIVRERVEVLRESRFEGRQKFSEFMLRRYDPAMRTVQSAEVRLNAMLERASRTAELLRTRVEVARQAQNQKILENMDRRSDLQLRLQNTVEGLSVVAISYYAVSLVAYLAHPLAEQAGWSKEVTLAAATPVVVLAVWLMIRRIRRGVGH</sequence>
<dbReference type="EMBL" id="SAUW01000010">
    <property type="protein sequence ID" value="RWR11801.1"/>
    <property type="molecule type" value="Genomic_DNA"/>
</dbReference>
<feature type="transmembrane region" description="Helical" evidence="1">
    <location>
        <begin position="371"/>
        <end position="390"/>
    </location>
</feature>
<keyword evidence="1" id="KW-1133">Transmembrane helix</keyword>
<evidence type="ECO:0000313" key="3">
    <source>
        <dbReference type="Proteomes" id="UP000285710"/>
    </source>
</evidence>
<reference evidence="2 3" key="1">
    <citation type="submission" date="2019-01" db="EMBL/GenBank/DDBJ databases">
        <title>Sinorhodobacter populi sp. nov. isolated from the symptomatic bark tissue of Populus euramericana canker.</title>
        <authorList>
            <person name="Xu G."/>
        </authorList>
    </citation>
    <scope>NUCLEOTIDE SEQUENCE [LARGE SCALE GENOMIC DNA]</scope>
    <source>
        <strain evidence="2 3">2D-5</strain>
    </source>
</reference>
<proteinExistence type="predicted"/>
<keyword evidence="1" id="KW-0472">Membrane</keyword>
<dbReference type="RefSeq" id="WP_128269827.1">
    <property type="nucleotide sequence ID" value="NZ_SAUW01000010.1"/>
</dbReference>